<keyword evidence="3" id="KW-0238">DNA-binding</keyword>
<comment type="subcellular location">
    <subcellularLocation>
        <location evidence="1">Nucleus</location>
    </subcellularLocation>
</comment>
<evidence type="ECO:0000313" key="7">
    <source>
        <dbReference type="EMBL" id="KAK4432064.1"/>
    </source>
</evidence>
<accession>A0AAE2CS02</accession>
<keyword evidence="2" id="KW-0805">Transcription regulation</keyword>
<protein>
    <submittedName>
        <fullName evidence="7">Transcription factor ORG2</fullName>
    </submittedName>
</protein>
<evidence type="ECO:0000256" key="2">
    <source>
        <dbReference type="ARBA" id="ARBA00023015"/>
    </source>
</evidence>
<reference evidence="7" key="2">
    <citation type="journal article" date="2024" name="Plant">
        <title>Genomic evolution and insights into agronomic trait innovations of Sesamum species.</title>
        <authorList>
            <person name="Miao H."/>
            <person name="Wang L."/>
            <person name="Qu L."/>
            <person name="Liu H."/>
            <person name="Sun Y."/>
            <person name="Le M."/>
            <person name="Wang Q."/>
            <person name="Wei S."/>
            <person name="Zheng Y."/>
            <person name="Lin W."/>
            <person name="Duan Y."/>
            <person name="Cao H."/>
            <person name="Xiong S."/>
            <person name="Wang X."/>
            <person name="Wei L."/>
            <person name="Li C."/>
            <person name="Ma Q."/>
            <person name="Ju M."/>
            <person name="Zhao R."/>
            <person name="Li G."/>
            <person name="Mu C."/>
            <person name="Tian Q."/>
            <person name="Mei H."/>
            <person name="Zhang T."/>
            <person name="Gao T."/>
            <person name="Zhang H."/>
        </authorList>
    </citation>
    <scope>NUCLEOTIDE SEQUENCE</scope>
    <source>
        <strain evidence="7">3651</strain>
    </source>
</reference>
<dbReference type="GO" id="GO:0010106">
    <property type="term" value="P:cellular response to iron ion starvation"/>
    <property type="evidence" value="ECO:0007669"/>
    <property type="project" value="UniProtKB-ARBA"/>
</dbReference>
<dbReference type="Pfam" id="PF00010">
    <property type="entry name" value="HLH"/>
    <property type="match status" value="1"/>
</dbReference>
<dbReference type="AlphaFoldDB" id="A0AAE2CS02"/>
<keyword evidence="8" id="KW-1185">Reference proteome</keyword>
<dbReference type="InterPro" id="IPR011598">
    <property type="entry name" value="bHLH_dom"/>
</dbReference>
<evidence type="ECO:0000256" key="5">
    <source>
        <dbReference type="ARBA" id="ARBA00023242"/>
    </source>
</evidence>
<dbReference type="SMART" id="SM00353">
    <property type="entry name" value="HLH"/>
    <property type="match status" value="1"/>
</dbReference>
<dbReference type="CDD" id="cd18914">
    <property type="entry name" value="bHLH_AtORG2_like"/>
    <property type="match status" value="1"/>
</dbReference>
<dbReference type="SUPFAM" id="SSF47459">
    <property type="entry name" value="HLH, helix-loop-helix DNA-binding domain"/>
    <property type="match status" value="1"/>
</dbReference>
<dbReference type="Gene3D" id="4.10.280.10">
    <property type="entry name" value="Helix-loop-helix DNA-binding domain"/>
    <property type="match status" value="1"/>
</dbReference>
<dbReference type="Proteomes" id="UP001293254">
    <property type="component" value="Unassembled WGS sequence"/>
</dbReference>
<gene>
    <name evidence="7" type="ORF">Salat_0968500</name>
</gene>
<dbReference type="GO" id="GO:0046983">
    <property type="term" value="F:protein dimerization activity"/>
    <property type="evidence" value="ECO:0007669"/>
    <property type="project" value="InterPro"/>
</dbReference>
<evidence type="ECO:0000256" key="1">
    <source>
        <dbReference type="ARBA" id="ARBA00004123"/>
    </source>
</evidence>
<proteinExistence type="predicted"/>
<evidence type="ECO:0000313" key="8">
    <source>
        <dbReference type="Proteomes" id="UP001293254"/>
    </source>
</evidence>
<organism evidence="7 8">
    <name type="scientific">Sesamum alatum</name>
    <dbReference type="NCBI Taxonomy" id="300844"/>
    <lineage>
        <taxon>Eukaryota</taxon>
        <taxon>Viridiplantae</taxon>
        <taxon>Streptophyta</taxon>
        <taxon>Embryophyta</taxon>
        <taxon>Tracheophyta</taxon>
        <taxon>Spermatophyta</taxon>
        <taxon>Magnoliopsida</taxon>
        <taxon>eudicotyledons</taxon>
        <taxon>Gunneridae</taxon>
        <taxon>Pentapetalae</taxon>
        <taxon>asterids</taxon>
        <taxon>lamiids</taxon>
        <taxon>Lamiales</taxon>
        <taxon>Pedaliaceae</taxon>
        <taxon>Sesamum</taxon>
    </lineage>
</organism>
<dbReference type="GO" id="GO:0000977">
    <property type="term" value="F:RNA polymerase II transcription regulatory region sequence-specific DNA binding"/>
    <property type="evidence" value="ECO:0007669"/>
    <property type="project" value="TreeGrafter"/>
</dbReference>
<keyword evidence="4" id="KW-0804">Transcription</keyword>
<evidence type="ECO:0000256" key="3">
    <source>
        <dbReference type="ARBA" id="ARBA00023125"/>
    </source>
</evidence>
<dbReference type="GO" id="GO:0000981">
    <property type="term" value="F:DNA-binding transcription factor activity, RNA polymerase II-specific"/>
    <property type="evidence" value="ECO:0007669"/>
    <property type="project" value="TreeGrafter"/>
</dbReference>
<dbReference type="PROSITE" id="PS50888">
    <property type="entry name" value="BHLH"/>
    <property type="match status" value="1"/>
</dbReference>
<sequence length="264" mass="30097">MLGITPQLLSGAGVGWVMEHHDDQENNLFISSVTVDDQYLNDSPNSSGEVLLKNSDFSDVHCHRGDDHDHHVHVDKTAKKINHNAIERNRRRKINTMFSTLRSLLPSHDQSKKLSIPATLSRVLKYIPELREEVERLGEKKETLIMRTKICRQEQDQDIDGFRTRAVPEASLSSVSTTQISDEQIVVQISVPKFDKDNNFLSEALMHLEMEGFLVLSASCIEPLQGRLFCNLHLQAQEGEVKNVDVLLKEKVLSFFQKVKKEEE</sequence>
<dbReference type="InterPro" id="IPR036638">
    <property type="entry name" value="HLH_DNA-bd_sf"/>
</dbReference>
<keyword evidence="5" id="KW-0539">Nucleus</keyword>
<dbReference type="FunFam" id="4.10.280.10:FF:000074">
    <property type="entry name" value="Transcription factor ORG2"/>
    <property type="match status" value="1"/>
</dbReference>
<dbReference type="InterPro" id="IPR015660">
    <property type="entry name" value="MASH1/Ascl1a-like"/>
</dbReference>
<dbReference type="PANTHER" id="PTHR13935">
    <property type="entry name" value="ACHAETE-SCUTE TRANSCRIPTION FACTOR-RELATED"/>
    <property type="match status" value="1"/>
</dbReference>
<dbReference type="GO" id="GO:0090575">
    <property type="term" value="C:RNA polymerase II transcription regulator complex"/>
    <property type="evidence" value="ECO:0007669"/>
    <property type="project" value="TreeGrafter"/>
</dbReference>
<reference evidence="7" key="1">
    <citation type="submission" date="2020-06" db="EMBL/GenBank/DDBJ databases">
        <authorList>
            <person name="Li T."/>
            <person name="Hu X."/>
            <person name="Zhang T."/>
            <person name="Song X."/>
            <person name="Zhang H."/>
            <person name="Dai N."/>
            <person name="Sheng W."/>
            <person name="Hou X."/>
            <person name="Wei L."/>
        </authorList>
    </citation>
    <scope>NUCLEOTIDE SEQUENCE</scope>
    <source>
        <strain evidence="7">3651</strain>
        <tissue evidence="7">Leaf</tissue>
    </source>
</reference>
<dbReference type="EMBL" id="JACGWO010000003">
    <property type="protein sequence ID" value="KAK4432064.1"/>
    <property type="molecule type" value="Genomic_DNA"/>
</dbReference>
<evidence type="ECO:0000256" key="4">
    <source>
        <dbReference type="ARBA" id="ARBA00023163"/>
    </source>
</evidence>
<feature type="domain" description="BHLH" evidence="6">
    <location>
        <begin position="78"/>
        <end position="130"/>
    </location>
</feature>
<dbReference type="PANTHER" id="PTHR13935:SF41">
    <property type="entry name" value="TRANSCRIPTION FACTOR ORG2-RELATED"/>
    <property type="match status" value="1"/>
</dbReference>
<name>A0AAE2CS02_9LAMI</name>
<evidence type="ECO:0000259" key="6">
    <source>
        <dbReference type="PROSITE" id="PS50888"/>
    </source>
</evidence>
<comment type="caution">
    <text evidence="7">The sequence shown here is derived from an EMBL/GenBank/DDBJ whole genome shotgun (WGS) entry which is preliminary data.</text>
</comment>